<dbReference type="PATRIC" id="fig|28087.4.peg.1863"/>
<keyword evidence="3 7" id="KW-0067">ATP-binding</keyword>
<evidence type="ECO:0000313" key="8">
    <source>
        <dbReference type="Proteomes" id="UP000054621"/>
    </source>
</evidence>
<dbReference type="SUPFAM" id="SSF52540">
    <property type="entry name" value="P-loop containing nucleoside triphosphate hydrolases"/>
    <property type="match status" value="1"/>
</dbReference>
<feature type="region of interest" description="Disordered" evidence="5">
    <location>
        <begin position="1"/>
        <end position="22"/>
    </location>
</feature>
<keyword evidence="2" id="KW-0547">Nucleotide-binding</keyword>
<dbReference type="PANTHER" id="PTHR24220">
    <property type="entry name" value="IMPORT ATP-BINDING PROTEIN"/>
    <property type="match status" value="1"/>
</dbReference>
<dbReference type="FunFam" id="3.40.50.300:FF:000032">
    <property type="entry name" value="Export ABC transporter ATP-binding protein"/>
    <property type="match status" value="1"/>
</dbReference>
<dbReference type="InterPro" id="IPR003439">
    <property type="entry name" value="ABC_transporter-like_ATP-bd"/>
</dbReference>
<dbReference type="GO" id="GO:0022857">
    <property type="term" value="F:transmembrane transporter activity"/>
    <property type="evidence" value="ECO:0007669"/>
    <property type="project" value="UniProtKB-ARBA"/>
</dbReference>
<dbReference type="Proteomes" id="UP000054621">
    <property type="component" value="Unassembled WGS sequence"/>
</dbReference>
<evidence type="ECO:0000256" key="3">
    <source>
        <dbReference type="ARBA" id="ARBA00022840"/>
    </source>
</evidence>
<comment type="caution">
    <text evidence="7">The sequence shown here is derived from an EMBL/GenBank/DDBJ whole genome shotgun (WGS) entry which is preliminary data.</text>
</comment>
<dbReference type="InterPro" id="IPR015854">
    <property type="entry name" value="ABC_transpr_LolD-like"/>
</dbReference>
<dbReference type="Gene3D" id="3.40.50.300">
    <property type="entry name" value="P-loop containing nucleotide triphosphate hydrolases"/>
    <property type="match status" value="1"/>
</dbReference>
<protein>
    <submittedName>
        <fullName evidence="7">ABC transporter ATP-binding protein</fullName>
    </submittedName>
</protein>
<evidence type="ECO:0000256" key="1">
    <source>
        <dbReference type="ARBA" id="ARBA00022448"/>
    </source>
</evidence>
<dbReference type="CDD" id="cd03255">
    <property type="entry name" value="ABC_MJ0796_LolCDE_FtsE"/>
    <property type="match status" value="1"/>
</dbReference>
<dbReference type="GO" id="GO:0005524">
    <property type="term" value="F:ATP binding"/>
    <property type="evidence" value="ECO:0007669"/>
    <property type="project" value="UniProtKB-KW"/>
</dbReference>
<reference evidence="7 8" key="1">
    <citation type="submission" date="2015-11" db="EMBL/GenBank/DDBJ databases">
        <title>Genomic analysis of 38 Legionella species identifies large and diverse effector repertoires.</title>
        <authorList>
            <person name="Burstein D."/>
            <person name="Amaro F."/>
            <person name="Zusman T."/>
            <person name="Lifshitz Z."/>
            <person name="Cohen O."/>
            <person name="Gilbert J.A."/>
            <person name="Pupko T."/>
            <person name="Shuman H.A."/>
            <person name="Segal G."/>
        </authorList>
    </citation>
    <scope>NUCLEOTIDE SEQUENCE [LARGE SCALE GENOMIC DNA]</scope>
    <source>
        <strain evidence="7 8">Mt.St.Helens-4</strain>
    </source>
</reference>
<dbReference type="eggNOG" id="COG1136">
    <property type="taxonomic scope" value="Bacteria"/>
</dbReference>
<accession>A0A0W0YKA0</accession>
<dbReference type="GO" id="GO:1902495">
    <property type="term" value="C:transmembrane transporter complex"/>
    <property type="evidence" value="ECO:0007669"/>
    <property type="project" value="UniProtKB-ARBA"/>
</dbReference>
<dbReference type="InterPro" id="IPR003593">
    <property type="entry name" value="AAA+_ATPase"/>
</dbReference>
<evidence type="ECO:0000259" key="6">
    <source>
        <dbReference type="PROSITE" id="PS50893"/>
    </source>
</evidence>
<organism evidence="7 8">
    <name type="scientific">Legionella sainthelensi</name>
    <dbReference type="NCBI Taxonomy" id="28087"/>
    <lineage>
        <taxon>Bacteria</taxon>
        <taxon>Pseudomonadati</taxon>
        <taxon>Pseudomonadota</taxon>
        <taxon>Gammaproteobacteria</taxon>
        <taxon>Legionellales</taxon>
        <taxon>Legionellaceae</taxon>
        <taxon>Legionella</taxon>
    </lineage>
</organism>
<gene>
    <name evidence="7" type="ORF">Lsai_1739</name>
</gene>
<dbReference type="EMBL" id="LNYV01000028">
    <property type="protein sequence ID" value="KTD57135.1"/>
    <property type="molecule type" value="Genomic_DNA"/>
</dbReference>
<dbReference type="Pfam" id="PF00005">
    <property type="entry name" value="ABC_tran"/>
    <property type="match status" value="1"/>
</dbReference>
<dbReference type="STRING" id="28087.Lsai_1739"/>
<dbReference type="SMART" id="SM00382">
    <property type="entry name" value="AAA"/>
    <property type="match status" value="1"/>
</dbReference>
<name>A0A0W0YKA0_9GAMM</name>
<dbReference type="PROSITE" id="PS00211">
    <property type="entry name" value="ABC_TRANSPORTER_1"/>
    <property type="match status" value="1"/>
</dbReference>
<dbReference type="InterPro" id="IPR017911">
    <property type="entry name" value="MacB-like_ATP-bd"/>
</dbReference>
<evidence type="ECO:0000256" key="2">
    <source>
        <dbReference type="ARBA" id="ARBA00022741"/>
    </source>
</evidence>
<dbReference type="GO" id="GO:0005886">
    <property type="term" value="C:plasma membrane"/>
    <property type="evidence" value="ECO:0007669"/>
    <property type="project" value="TreeGrafter"/>
</dbReference>
<dbReference type="PANTHER" id="PTHR24220:SF86">
    <property type="entry name" value="ABC TRANSPORTER ABCH.1"/>
    <property type="match status" value="1"/>
</dbReference>
<dbReference type="InterPro" id="IPR027417">
    <property type="entry name" value="P-loop_NTPase"/>
</dbReference>
<sequence length="250" mass="27388">MSNVASDLCEKTRVQGGSKDRNRKKQPLMILTDIVKTYHLEGISSTILKEVSLNVYEGDLLAIVGASGSGKSTLMNIMGLLDKADSGTYLLNNHNVAALTDDQTAELRNQNIGFVFQQFNLLPRFSAKQNVALPLIYRGVHAAEIEERVLAALDCVGMYQYARHRPTQLSGGQQQRVAIARALVTEPQVILADEPTGALDSRTGNDVMNLFLSLHEQGRSIIMITHDEQIAALCQRRITLVDGVVATETV</sequence>
<proteinExistence type="inferred from homology"/>
<dbReference type="PROSITE" id="PS50893">
    <property type="entry name" value="ABC_TRANSPORTER_2"/>
    <property type="match status" value="1"/>
</dbReference>
<keyword evidence="1" id="KW-0813">Transport</keyword>
<comment type="similarity">
    <text evidence="4">Belongs to the ABC transporter superfamily. Macrolide exporter (TC 3.A.1.122) family.</text>
</comment>
<evidence type="ECO:0000256" key="4">
    <source>
        <dbReference type="ARBA" id="ARBA00038388"/>
    </source>
</evidence>
<dbReference type="InterPro" id="IPR017871">
    <property type="entry name" value="ABC_transporter-like_CS"/>
</dbReference>
<evidence type="ECO:0000256" key="5">
    <source>
        <dbReference type="SAM" id="MobiDB-lite"/>
    </source>
</evidence>
<feature type="domain" description="ABC transporter" evidence="6">
    <location>
        <begin position="29"/>
        <end position="250"/>
    </location>
</feature>
<dbReference type="AlphaFoldDB" id="A0A0W0YKA0"/>
<evidence type="ECO:0000313" key="7">
    <source>
        <dbReference type="EMBL" id="KTD57135.1"/>
    </source>
</evidence>
<dbReference type="GO" id="GO:0016887">
    <property type="term" value="F:ATP hydrolysis activity"/>
    <property type="evidence" value="ECO:0007669"/>
    <property type="project" value="InterPro"/>
</dbReference>